<dbReference type="Proteomes" id="UP001295684">
    <property type="component" value="Unassembled WGS sequence"/>
</dbReference>
<dbReference type="EMBL" id="CAMPGE010013532">
    <property type="protein sequence ID" value="CAI2372260.1"/>
    <property type="molecule type" value="Genomic_DNA"/>
</dbReference>
<name>A0AAD1URY6_EUPCR</name>
<accession>A0AAD1URY6</accession>
<gene>
    <name evidence="1" type="ORF">ECRASSUSDP1_LOCUS13588</name>
</gene>
<proteinExistence type="predicted"/>
<sequence>MSVLAKFNTMPVRFLSPKISTTSTMCGMVFYLICIDSKMHV</sequence>
<protein>
    <submittedName>
        <fullName evidence="1">Uncharacterized protein</fullName>
    </submittedName>
</protein>
<organism evidence="1 2">
    <name type="scientific">Euplotes crassus</name>
    <dbReference type="NCBI Taxonomy" id="5936"/>
    <lineage>
        <taxon>Eukaryota</taxon>
        <taxon>Sar</taxon>
        <taxon>Alveolata</taxon>
        <taxon>Ciliophora</taxon>
        <taxon>Intramacronucleata</taxon>
        <taxon>Spirotrichea</taxon>
        <taxon>Hypotrichia</taxon>
        <taxon>Euplotida</taxon>
        <taxon>Euplotidae</taxon>
        <taxon>Moneuplotes</taxon>
    </lineage>
</organism>
<comment type="caution">
    <text evidence="1">The sequence shown here is derived from an EMBL/GenBank/DDBJ whole genome shotgun (WGS) entry which is preliminary data.</text>
</comment>
<reference evidence="1" key="1">
    <citation type="submission" date="2023-07" db="EMBL/GenBank/DDBJ databases">
        <authorList>
            <consortium name="AG Swart"/>
            <person name="Singh M."/>
            <person name="Singh A."/>
            <person name="Seah K."/>
            <person name="Emmerich C."/>
        </authorList>
    </citation>
    <scope>NUCLEOTIDE SEQUENCE</scope>
    <source>
        <strain evidence="1">DP1</strain>
    </source>
</reference>
<evidence type="ECO:0000313" key="1">
    <source>
        <dbReference type="EMBL" id="CAI2372260.1"/>
    </source>
</evidence>
<dbReference type="AlphaFoldDB" id="A0AAD1URY6"/>
<keyword evidence="2" id="KW-1185">Reference proteome</keyword>
<evidence type="ECO:0000313" key="2">
    <source>
        <dbReference type="Proteomes" id="UP001295684"/>
    </source>
</evidence>